<accession>G2GEZ4</accession>
<dbReference type="Proteomes" id="UP000004217">
    <property type="component" value="Unassembled WGS sequence"/>
</dbReference>
<reference evidence="1 2" key="1">
    <citation type="submission" date="2011-08" db="EMBL/GenBank/DDBJ databases">
        <authorList>
            <person name="Lin Y."/>
            <person name="Hao X."/>
            <person name="Johnstone L."/>
            <person name="Miller S.J."/>
            <person name="Wei G."/>
            <person name="Rensing C."/>
        </authorList>
    </citation>
    <scope>NUCLEOTIDE SEQUENCE [LARGE SCALE GENOMIC DNA]</scope>
    <source>
        <strain evidence="1 2">K42</strain>
    </source>
</reference>
<proteinExistence type="predicted"/>
<dbReference type="AlphaFoldDB" id="G2GEZ4"/>
<evidence type="ECO:0000313" key="1">
    <source>
        <dbReference type="EMBL" id="EGX57935.1"/>
    </source>
</evidence>
<dbReference type="OrthoDB" id="9821978at2"/>
<dbReference type="RefSeq" id="WP_007497951.1">
    <property type="nucleotide sequence ID" value="NZ_AGBF01000073.1"/>
</dbReference>
<protein>
    <submittedName>
        <fullName evidence="1">Uncharacterized protein</fullName>
    </submittedName>
</protein>
<comment type="caution">
    <text evidence="1">The sequence shown here is derived from an EMBL/GenBank/DDBJ whole genome shotgun (WGS) entry which is preliminary data.</text>
</comment>
<sequence>MTATSAQHRAAQLAHRMFADLWPPRPDAYIAEVTEGRQLRTDDLVVIYSRHEPLTPEKALNWAAWRRVDSSSARTAVLRHVAVPEGTWDRTPDMTVFGEPWHELRPPARMYVTTANRRMARVGHLDDIRARITSHPDFGEWQQAYTAAEADECDQRQQAQALLDAVKEARAPYREAVRRLREITGQDLLIWCDFSTLDRSVSGWLASDGRLRVYLAGLKGVGALTEEQYREALKCADTLGL</sequence>
<evidence type="ECO:0000313" key="2">
    <source>
        <dbReference type="Proteomes" id="UP000004217"/>
    </source>
</evidence>
<keyword evidence="2" id="KW-1185">Reference proteome</keyword>
<dbReference type="PATRIC" id="fig|700597.3.peg.3999"/>
<dbReference type="EMBL" id="AGBF01000073">
    <property type="protein sequence ID" value="EGX57935.1"/>
    <property type="molecule type" value="Genomic_DNA"/>
</dbReference>
<name>G2GEZ4_9ACTN</name>
<gene>
    <name evidence="1" type="ORF">SZN_20387</name>
</gene>
<organism evidence="1 2">
    <name type="scientific">Streptomyces zinciresistens K42</name>
    <dbReference type="NCBI Taxonomy" id="700597"/>
    <lineage>
        <taxon>Bacteria</taxon>
        <taxon>Bacillati</taxon>
        <taxon>Actinomycetota</taxon>
        <taxon>Actinomycetes</taxon>
        <taxon>Kitasatosporales</taxon>
        <taxon>Streptomycetaceae</taxon>
        <taxon>Streptomyces</taxon>
    </lineage>
</organism>